<feature type="region of interest" description="Disordered" evidence="2">
    <location>
        <begin position="246"/>
        <end position="285"/>
    </location>
</feature>
<gene>
    <name evidence="4" type="ORF">IDM49_03140</name>
</gene>
<dbReference type="Pfam" id="PF00581">
    <property type="entry name" value="Rhodanese"/>
    <property type="match status" value="1"/>
</dbReference>
<dbReference type="GO" id="GO:0016779">
    <property type="term" value="F:nucleotidyltransferase activity"/>
    <property type="evidence" value="ECO:0007669"/>
    <property type="project" value="UniProtKB-KW"/>
</dbReference>
<organism evidence="4 5">
    <name type="scientific">Rothia terrae</name>
    <dbReference type="NCBI Taxonomy" id="396015"/>
    <lineage>
        <taxon>Bacteria</taxon>
        <taxon>Bacillati</taxon>
        <taxon>Actinomycetota</taxon>
        <taxon>Actinomycetes</taxon>
        <taxon>Micrococcales</taxon>
        <taxon>Micrococcaceae</taxon>
        <taxon>Rothia</taxon>
    </lineage>
</organism>
<dbReference type="KEGG" id="rter:IDM49_03140"/>
<accession>A0A7H2BF37</accession>
<comment type="similarity">
    <text evidence="1">Belongs to the HesA/MoeB/ThiF family.</text>
</comment>
<keyword evidence="4" id="KW-0548">Nucleotidyltransferase</keyword>
<dbReference type="InterPro" id="IPR001763">
    <property type="entry name" value="Rhodanese-like_dom"/>
</dbReference>
<dbReference type="SMART" id="SM00450">
    <property type="entry name" value="RHOD"/>
    <property type="match status" value="1"/>
</dbReference>
<dbReference type="CDD" id="cd00757">
    <property type="entry name" value="ThiF_MoeB_HesA_family"/>
    <property type="match status" value="1"/>
</dbReference>
<dbReference type="Proteomes" id="UP000516404">
    <property type="component" value="Chromosome"/>
</dbReference>
<dbReference type="InterPro" id="IPR000594">
    <property type="entry name" value="ThiF_NAD_FAD-bd"/>
</dbReference>
<dbReference type="InterPro" id="IPR045886">
    <property type="entry name" value="ThiF/MoeB/HesA"/>
</dbReference>
<dbReference type="GO" id="GO:0005737">
    <property type="term" value="C:cytoplasm"/>
    <property type="evidence" value="ECO:0007669"/>
    <property type="project" value="TreeGrafter"/>
</dbReference>
<keyword evidence="5" id="KW-1185">Reference proteome</keyword>
<reference evidence="4 5" key="1">
    <citation type="submission" date="2020-09" db="EMBL/GenBank/DDBJ databases">
        <title>Investigation of environmental microbes.</title>
        <authorList>
            <person name="Ou Y."/>
            <person name="Kang Q."/>
        </authorList>
    </citation>
    <scope>NUCLEOTIDE SEQUENCE [LARGE SCALE GENOMIC DNA]</scope>
    <source>
        <strain evidence="4 5">KJZ-14</strain>
    </source>
</reference>
<dbReference type="SUPFAM" id="SSF69572">
    <property type="entry name" value="Activating enzymes of the ubiquitin-like proteins"/>
    <property type="match status" value="1"/>
</dbReference>
<evidence type="ECO:0000313" key="5">
    <source>
        <dbReference type="Proteomes" id="UP000516404"/>
    </source>
</evidence>
<dbReference type="GO" id="GO:0008641">
    <property type="term" value="F:ubiquitin-like modifier activating enzyme activity"/>
    <property type="evidence" value="ECO:0007669"/>
    <property type="project" value="InterPro"/>
</dbReference>
<dbReference type="FunFam" id="3.40.50.720:FF:000080">
    <property type="entry name" value="Thiazole biosynthesis adenylyltransferase ThiF"/>
    <property type="match status" value="1"/>
</dbReference>
<proteinExistence type="inferred from homology"/>
<dbReference type="AlphaFoldDB" id="A0A7H2BF37"/>
<keyword evidence="4" id="KW-0808">Transferase</keyword>
<feature type="domain" description="Rhodanese" evidence="3">
    <location>
        <begin position="305"/>
        <end position="397"/>
    </location>
</feature>
<dbReference type="CDD" id="cd00158">
    <property type="entry name" value="RHOD"/>
    <property type="match status" value="1"/>
</dbReference>
<evidence type="ECO:0000256" key="2">
    <source>
        <dbReference type="SAM" id="MobiDB-lite"/>
    </source>
</evidence>
<evidence type="ECO:0000313" key="4">
    <source>
        <dbReference type="EMBL" id="QNV38283.1"/>
    </source>
</evidence>
<dbReference type="Gene3D" id="3.40.50.720">
    <property type="entry name" value="NAD(P)-binding Rossmann-like Domain"/>
    <property type="match status" value="1"/>
</dbReference>
<dbReference type="PANTHER" id="PTHR10953:SF102">
    <property type="entry name" value="ADENYLYLTRANSFERASE AND SULFURTRANSFERASE MOCS3"/>
    <property type="match status" value="1"/>
</dbReference>
<name>A0A7H2BF37_9MICC</name>
<sequence length="399" mass="42325">MSVENFSSIEIQLYRRQLILPEWGASAQNAAKESHVAVIGAGGLGAPALLYLAAAGVGTITVIDDDSVEISNLHRQVIHTFASAGNSKAESAALAMRSLNPIVRINVLKERLTENNAAELLDGADAVLDGSDNFETRYIASAACAQLQIPHVWGAILGFDAQMSVFWSGRGPVYEDLYPQAPEPGSVPNCATAGVLGALAGVVGTSMALETLKVLTGVGTPLMGEVGYYSGLEGRWEYIPLLAGDSDGQEKESTPITVSESEANNAEETSRESVINSHNSKSDAVLSGEKGVREVDFEQVKKELEEGSVYLLDVRELHEHEAVSIPGSHHWALSEIRSLSGKGALKGDIPRHLGDGGNQVLVYCAGGVRSLEAAHLLSEVADGEFYSLRGGINSWFENA</sequence>
<protein>
    <submittedName>
        <fullName evidence="4">ThiF family adenylyltransferase</fullName>
    </submittedName>
</protein>
<dbReference type="InterPro" id="IPR036873">
    <property type="entry name" value="Rhodanese-like_dom_sf"/>
</dbReference>
<dbReference type="RefSeq" id="WP_190725000.1">
    <property type="nucleotide sequence ID" value="NZ_CP061539.1"/>
</dbReference>
<dbReference type="Pfam" id="PF00899">
    <property type="entry name" value="ThiF"/>
    <property type="match status" value="1"/>
</dbReference>
<dbReference type="PANTHER" id="PTHR10953">
    <property type="entry name" value="UBIQUITIN-ACTIVATING ENZYME E1"/>
    <property type="match status" value="1"/>
</dbReference>
<dbReference type="GeneID" id="96623221"/>
<dbReference type="EMBL" id="CP061539">
    <property type="protein sequence ID" value="QNV38283.1"/>
    <property type="molecule type" value="Genomic_DNA"/>
</dbReference>
<dbReference type="InterPro" id="IPR035985">
    <property type="entry name" value="Ubiquitin-activating_enz"/>
</dbReference>
<evidence type="ECO:0000256" key="1">
    <source>
        <dbReference type="ARBA" id="ARBA00009919"/>
    </source>
</evidence>
<dbReference type="Gene3D" id="3.40.250.10">
    <property type="entry name" value="Rhodanese-like domain"/>
    <property type="match status" value="1"/>
</dbReference>
<dbReference type="GO" id="GO:0004792">
    <property type="term" value="F:thiosulfate-cyanide sulfurtransferase activity"/>
    <property type="evidence" value="ECO:0007669"/>
    <property type="project" value="TreeGrafter"/>
</dbReference>
<dbReference type="PROSITE" id="PS50206">
    <property type="entry name" value="RHODANESE_3"/>
    <property type="match status" value="1"/>
</dbReference>
<evidence type="ECO:0000259" key="3">
    <source>
        <dbReference type="PROSITE" id="PS50206"/>
    </source>
</evidence>